<keyword evidence="2 6" id="KW-0489">Methyltransferase</keyword>
<evidence type="ECO:0000256" key="2">
    <source>
        <dbReference type="ARBA" id="ARBA00022603"/>
    </source>
</evidence>
<feature type="non-terminal residue" evidence="6">
    <location>
        <position position="176"/>
    </location>
</feature>
<dbReference type="SUPFAM" id="SSF53335">
    <property type="entry name" value="S-adenosyl-L-methionine-dependent methyltransferases"/>
    <property type="match status" value="1"/>
</dbReference>
<sequence>NDGDEELGGCELGTKEFWENSYSNEITNYKSHGDVGEVWFDEDSQFRVITWMCRNDINSNSRIIDLGCGNGMMLIELAREGFTKLTGVDYSPKAIELSQNIAKDQEIDITYKVADLLDAEVCATLGTYDAVSLHPDDPKSKREAYIANVYNLLENGGLLIITSCNWTETELCKAFL</sequence>
<organism evidence="6 7">
    <name type="scientific">Pseudolycoriella hygida</name>
    <dbReference type="NCBI Taxonomy" id="35572"/>
    <lineage>
        <taxon>Eukaryota</taxon>
        <taxon>Metazoa</taxon>
        <taxon>Ecdysozoa</taxon>
        <taxon>Arthropoda</taxon>
        <taxon>Hexapoda</taxon>
        <taxon>Insecta</taxon>
        <taxon>Pterygota</taxon>
        <taxon>Neoptera</taxon>
        <taxon>Endopterygota</taxon>
        <taxon>Diptera</taxon>
        <taxon>Nematocera</taxon>
        <taxon>Sciaroidea</taxon>
        <taxon>Sciaridae</taxon>
        <taxon>Pseudolycoriella</taxon>
    </lineage>
</organism>
<dbReference type="InterPro" id="IPR026635">
    <property type="entry name" value="Efm4/METTL10"/>
</dbReference>
<reference evidence="6" key="1">
    <citation type="submission" date="2022-07" db="EMBL/GenBank/DDBJ databases">
        <authorList>
            <person name="Trinca V."/>
            <person name="Uliana J.V.C."/>
            <person name="Torres T.T."/>
            <person name="Ward R.J."/>
            <person name="Monesi N."/>
        </authorList>
    </citation>
    <scope>NUCLEOTIDE SEQUENCE</scope>
    <source>
        <strain evidence="6">HSMRA1968</strain>
        <tissue evidence="6">Whole embryos</tissue>
    </source>
</reference>
<dbReference type="InterPro" id="IPR029063">
    <property type="entry name" value="SAM-dependent_MTases_sf"/>
</dbReference>
<accession>A0A9Q0S3M3</accession>
<dbReference type="GO" id="GO:0032259">
    <property type="term" value="P:methylation"/>
    <property type="evidence" value="ECO:0007669"/>
    <property type="project" value="UniProtKB-KW"/>
</dbReference>
<keyword evidence="3" id="KW-0808">Transferase</keyword>
<evidence type="ECO:0000256" key="4">
    <source>
        <dbReference type="ARBA" id="ARBA00022691"/>
    </source>
</evidence>
<evidence type="ECO:0000313" key="6">
    <source>
        <dbReference type="EMBL" id="KAJ6642150.1"/>
    </source>
</evidence>
<dbReference type="PANTHER" id="PTHR12843">
    <property type="entry name" value="PROTEIN-LYSINE N-METHYLTRANSFERASE METTL10"/>
    <property type="match status" value="1"/>
</dbReference>
<dbReference type="GO" id="GO:0016279">
    <property type="term" value="F:protein-lysine N-methyltransferase activity"/>
    <property type="evidence" value="ECO:0007669"/>
    <property type="project" value="TreeGrafter"/>
</dbReference>
<proteinExistence type="inferred from homology"/>
<keyword evidence="7" id="KW-1185">Reference proteome</keyword>
<dbReference type="HAMAP" id="MF_03188">
    <property type="entry name" value="Methyltr_EFM4"/>
    <property type="match status" value="1"/>
</dbReference>
<dbReference type="PANTHER" id="PTHR12843:SF5">
    <property type="entry name" value="EEF1A LYSINE METHYLTRANSFERASE 2"/>
    <property type="match status" value="1"/>
</dbReference>
<feature type="domain" description="Methyltransferase" evidence="5">
    <location>
        <begin position="58"/>
        <end position="171"/>
    </location>
</feature>
<evidence type="ECO:0000259" key="5">
    <source>
        <dbReference type="Pfam" id="PF13847"/>
    </source>
</evidence>
<gene>
    <name evidence="6" type="primary">eef1akmt2</name>
    <name evidence="6" type="ORF">Bhyg_07097</name>
</gene>
<dbReference type="Proteomes" id="UP001151699">
    <property type="component" value="Chromosome B"/>
</dbReference>
<name>A0A9Q0S3M3_9DIPT</name>
<comment type="caution">
    <text evidence="6">The sequence shown here is derived from an EMBL/GenBank/DDBJ whole genome shotgun (WGS) entry which is preliminary data.</text>
</comment>
<evidence type="ECO:0000256" key="3">
    <source>
        <dbReference type="ARBA" id="ARBA00022679"/>
    </source>
</evidence>
<keyword evidence="1" id="KW-0963">Cytoplasm</keyword>
<evidence type="ECO:0000313" key="7">
    <source>
        <dbReference type="Proteomes" id="UP001151699"/>
    </source>
</evidence>
<keyword evidence="4" id="KW-0949">S-adenosyl-L-methionine</keyword>
<dbReference type="GO" id="GO:0005737">
    <property type="term" value="C:cytoplasm"/>
    <property type="evidence" value="ECO:0007669"/>
    <property type="project" value="TreeGrafter"/>
</dbReference>
<dbReference type="InterPro" id="IPR025714">
    <property type="entry name" value="Methyltranfer_dom"/>
</dbReference>
<evidence type="ECO:0000256" key="1">
    <source>
        <dbReference type="ARBA" id="ARBA00022490"/>
    </source>
</evidence>
<dbReference type="Pfam" id="PF13847">
    <property type="entry name" value="Methyltransf_31"/>
    <property type="match status" value="1"/>
</dbReference>
<dbReference type="CDD" id="cd02440">
    <property type="entry name" value="AdoMet_MTases"/>
    <property type="match status" value="1"/>
</dbReference>
<feature type="non-terminal residue" evidence="6">
    <location>
        <position position="1"/>
    </location>
</feature>
<dbReference type="EMBL" id="WJQU01000002">
    <property type="protein sequence ID" value="KAJ6642150.1"/>
    <property type="molecule type" value="Genomic_DNA"/>
</dbReference>
<dbReference type="OrthoDB" id="540004at2759"/>
<protein>
    <submittedName>
        <fullName evidence="6">EEF1A lysine methyltransferase 2</fullName>
    </submittedName>
</protein>
<dbReference type="Gene3D" id="3.40.50.150">
    <property type="entry name" value="Vaccinia Virus protein VP39"/>
    <property type="match status" value="1"/>
</dbReference>
<dbReference type="AlphaFoldDB" id="A0A9Q0S3M3"/>